<comment type="caution">
    <text evidence="1">The sequence shown here is derived from an EMBL/GenBank/DDBJ whole genome shotgun (WGS) entry which is preliminary data.</text>
</comment>
<organism evidence="1 2">
    <name type="scientific">Mytilus galloprovincialis</name>
    <name type="common">Mediterranean mussel</name>
    <dbReference type="NCBI Taxonomy" id="29158"/>
    <lineage>
        <taxon>Eukaryota</taxon>
        <taxon>Metazoa</taxon>
        <taxon>Spiralia</taxon>
        <taxon>Lophotrochozoa</taxon>
        <taxon>Mollusca</taxon>
        <taxon>Bivalvia</taxon>
        <taxon>Autobranchia</taxon>
        <taxon>Pteriomorphia</taxon>
        <taxon>Mytilida</taxon>
        <taxon>Mytiloidea</taxon>
        <taxon>Mytilidae</taxon>
        <taxon>Mytilinae</taxon>
        <taxon>Mytilus</taxon>
    </lineage>
</organism>
<dbReference type="Proteomes" id="UP000596742">
    <property type="component" value="Unassembled WGS sequence"/>
</dbReference>
<accession>A0A8B6H1B4</accession>
<name>A0A8B6H1B4_MYTGA</name>
<dbReference type="AlphaFoldDB" id="A0A8B6H1B4"/>
<evidence type="ECO:0000313" key="2">
    <source>
        <dbReference type="Proteomes" id="UP000596742"/>
    </source>
</evidence>
<sequence>MLEGIEGGFDTSDTSVKISCGSGAVVYDHGYLERDHGPIATLILARYHQFIDGQTLKSYVPSNEKDAQIFKQKVGPADIPVISKKKQQQSLFTNN</sequence>
<proteinExistence type="predicted"/>
<dbReference type="OrthoDB" id="6158140at2759"/>
<protein>
    <submittedName>
        <fullName evidence="1">Uncharacterized protein</fullName>
    </submittedName>
</protein>
<evidence type="ECO:0000313" key="1">
    <source>
        <dbReference type="EMBL" id="VDI72850.1"/>
    </source>
</evidence>
<gene>
    <name evidence="1" type="ORF">MGAL_10B090066</name>
</gene>
<reference evidence="1" key="1">
    <citation type="submission" date="2018-11" db="EMBL/GenBank/DDBJ databases">
        <authorList>
            <person name="Alioto T."/>
            <person name="Alioto T."/>
        </authorList>
    </citation>
    <scope>NUCLEOTIDE SEQUENCE</scope>
</reference>
<dbReference type="EMBL" id="UYJE01009365">
    <property type="protein sequence ID" value="VDI72850.1"/>
    <property type="molecule type" value="Genomic_DNA"/>
</dbReference>
<keyword evidence="2" id="KW-1185">Reference proteome</keyword>